<dbReference type="AlphaFoldDB" id="A0AAE1W7K7"/>
<proteinExistence type="predicted"/>
<keyword evidence="2" id="KW-1185">Reference proteome</keyword>
<dbReference type="Proteomes" id="UP001289374">
    <property type="component" value="Unassembled WGS sequence"/>
</dbReference>
<evidence type="ECO:0000313" key="1">
    <source>
        <dbReference type="EMBL" id="KAK4388231.1"/>
    </source>
</evidence>
<comment type="caution">
    <text evidence="1">The sequence shown here is derived from an EMBL/GenBank/DDBJ whole genome shotgun (WGS) entry which is preliminary data.</text>
</comment>
<name>A0AAE1W7K7_9LAMI</name>
<organism evidence="1 2">
    <name type="scientific">Sesamum angolense</name>
    <dbReference type="NCBI Taxonomy" id="2727404"/>
    <lineage>
        <taxon>Eukaryota</taxon>
        <taxon>Viridiplantae</taxon>
        <taxon>Streptophyta</taxon>
        <taxon>Embryophyta</taxon>
        <taxon>Tracheophyta</taxon>
        <taxon>Spermatophyta</taxon>
        <taxon>Magnoliopsida</taxon>
        <taxon>eudicotyledons</taxon>
        <taxon>Gunneridae</taxon>
        <taxon>Pentapetalae</taxon>
        <taxon>asterids</taxon>
        <taxon>lamiids</taxon>
        <taxon>Lamiales</taxon>
        <taxon>Pedaliaceae</taxon>
        <taxon>Sesamum</taxon>
    </lineage>
</organism>
<reference evidence="1" key="1">
    <citation type="submission" date="2020-06" db="EMBL/GenBank/DDBJ databases">
        <authorList>
            <person name="Li T."/>
            <person name="Hu X."/>
            <person name="Zhang T."/>
            <person name="Song X."/>
            <person name="Zhang H."/>
            <person name="Dai N."/>
            <person name="Sheng W."/>
            <person name="Hou X."/>
            <person name="Wei L."/>
        </authorList>
    </citation>
    <scope>NUCLEOTIDE SEQUENCE</scope>
    <source>
        <strain evidence="1">K16</strain>
        <tissue evidence="1">Leaf</tissue>
    </source>
</reference>
<evidence type="ECO:0000313" key="2">
    <source>
        <dbReference type="Proteomes" id="UP001289374"/>
    </source>
</evidence>
<accession>A0AAE1W7K7</accession>
<gene>
    <name evidence="1" type="ORF">Sango_2429700</name>
</gene>
<reference evidence="1" key="2">
    <citation type="journal article" date="2024" name="Plant">
        <title>Genomic evolution and insights into agronomic trait innovations of Sesamum species.</title>
        <authorList>
            <person name="Miao H."/>
            <person name="Wang L."/>
            <person name="Qu L."/>
            <person name="Liu H."/>
            <person name="Sun Y."/>
            <person name="Le M."/>
            <person name="Wang Q."/>
            <person name="Wei S."/>
            <person name="Zheng Y."/>
            <person name="Lin W."/>
            <person name="Duan Y."/>
            <person name="Cao H."/>
            <person name="Xiong S."/>
            <person name="Wang X."/>
            <person name="Wei L."/>
            <person name="Li C."/>
            <person name="Ma Q."/>
            <person name="Ju M."/>
            <person name="Zhao R."/>
            <person name="Li G."/>
            <person name="Mu C."/>
            <person name="Tian Q."/>
            <person name="Mei H."/>
            <person name="Zhang T."/>
            <person name="Gao T."/>
            <person name="Zhang H."/>
        </authorList>
    </citation>
    <scope>NUCLEOTIDE SEQUENCE</scope>
    <source>
        <strain evidence="1">K16</strain>
    </source>
</reference>
<sequence>MDVWIQSYLDHHIDATVQLGVDSVRWRFTGFYRHPEVAKQYCKGVIENVWKEKVENDSIEGLSRKIRGCSRNLMSWDSMSFGNITRRIKELEMKLKAAMNMDITSASKKCMVDLWEKLEELLKKEETLWKQRGKAVWLKEGDRNTPFFHARATERRQHKEIKRLKTVTKEVTVEPMEIKRVVLEYFSSIFTSSRPQEDVIKEIITCLEPKVTEAMNLELL</sequence>
<dbReference type="EMBL" id="JACGWL010000014">
    <property type="protein sequence ID" value="KAK4388231.1"/>
    <property type="molecule type" value="Genomic_DNA"/>
</dbReference>
<protein>
    <submittedName>
        <fullName evidence="1">Uncharacterized protein</fullName>
    </submittedName>
</protein>